<proteinExistence type="predicted"/>
<evidence type="ECO:0000313" key="2">
    <source>
        <dbReference type="Proteomes" id="UP000324222"/>
    </source>
</evidence>
<evidence type="ECO:0000313" key="1">
    <source>
        <dbReference type="EMBL" id="MPC50218.1"/>
    </source>
</evidence>
<reference evidence="1 2" key="1">
    <citation type="submission" date="2019-05" db="EMBL/GenBank/DDBJ databases">
        <title>Another draft genome of Portunus trituberculatus and its Hox gene families provides insights of decapod evolution.</title>
        <authorList>
            <person name="Jeong J.-H."/>
            <person name="Song I."/>
            <person name="Kim S."/>
            <person name="Choi T."/>
            <person name="Kim D."/>
            <person name="Ryu S."/>
            <person name="Kim W."/>
        </authorList>
    </citation>
    <scope>NUCLEOTIDE SEQUENCE [LARGE SCALE GENOMIC DNA]</scope>
    <source>
        <tissue evidence="1">Muscle</tissue>
    </source>
</reference>
<organism evidence="1 2">
    <name type="scientific">Portunus trituberculatus</name>
    <name type="common">Swimming crab</name>
    <name type="synonym">Neptunus trituberculatus</name>
    <dbReference type="NCBI Taxonomy" id="210409"/>
    <lineage>
        <taxon>Eukaryota</taxon>
        <taxon>Metazoa</taxon>
        <taxon>Ecdysozoa</taxon>
        <taxon>Arthropoda</taxon>
        <taxon>Crustacea</taxon>
        <taxon>Multicrustacea</taxon>
        <taxon>Malacostraca</taxon>
        <taxon>Eumalacostraca</taxon>
        <taxon>Eucarida</taxon>
        <taxon>Decapoda</taxon>
        <taxon>Pleocyemata</taxon>
        <taxon>Brachyura</taxon>
        <taxon>Eubrachyura</taxon>
        <taxon>Portunoidea</taxon>
        <taxon>Portunidae</taxon>
        <taxon>Portuninae</taxon>
        <taxon>Portunus</taxon>
    </lineage>
</organism>
<dbReference type="AlphaFoldDB" id="A0A5B7FZB9"/>
<sequence length="97" mass="10485">MKSQNMATTSRRHVHTLGGLPLYLEDEDTGLHEPQAGASGKYLASSNLALGCGPKEPIKAEARMQEAQRLLCLGAILLLHMTSLLPSLSPRHTRAEP</sequence>
<comment type="caution">
    <text evidence="1">The sequence shown here is derived from an EMBL/GenBank/DDBJ whole genome shotgun (WGS) entry which is preliminary data.</text>
</comment>
<dbReference type="EMBL" id="VSRR010009356">
    <property type="protein sequence ID" value="MPC50218.1"/>
    <property type="molecule type" value="Genomic_DNA"/>
</dbReference>
<gene>
    <name evidence="1" type="ORF">E2C01_044041</name>
</gene>
<accession>A0A5B7FZB9</accession>
<keyword evidence="2" id="KW-1185">Reference proteome</keyword>
<dbReference type="Proteomes" id="UP000324222">
    <property type="component" value="Unassembled WGS sequence"/>
</dbReference>
<name>A0A5B7FZB9_PORTR</name>
<protein>
    <submittedName>
        <fullName evidence="1">Uncharacterized protein</fullName>
    </submittedName>
</protein>